<dbReference type="Proteomes" id="UP000198816">
    <property type="component" value="Unassembled WGS sequence"/>
</dbReference>
<dbReference type="RefSeq" id="WP_093035199.1">
    <property type="nucleotide sequence ID" value="NZ_FNNZ01000018.1"/>
</dbReference>
<proteinExistence type="predicted"/>
<dbReference type="EMBL" id="FNNZ01000018">
    <property type="protein sequence ID" value="SDX25463.1"/>
    <property type="molecule type" value="Genomic_DNA"/>
</dbReference>
<protein>
    <submittedName>
        <fullName evidence="1">Uncharacterized protein</fullName>
    </submittedName>
</protein>
<gene>
    <name evidence="1" type="ORF">SAMN05421783_118100</name>
</gene>
<evidence type="ECO:0000313" key="1">
    <source>
        <dbReference type="EMBL" id="SDX25463.1"/>
    </source>
</evidence>
<evidence type="ECO:0000313" key="2">
    <source>
        <dbReference type="Proteomes" id="UP000198816"/>
    </source>
</evidence>
<sequence>MNVQQLQTKAGREWWGSQELQRTYPTPEFHWWEKYQRVYCPECRADARLLHDARPKSFSQSSRSIH</sequence>
<dbReference type="OrthoDB" id="9849010at2"/>
<name>A0A1H3A773_THIRO</name>
<dbReference type="STRING" id="1058.SAMN05421783_118100"/>
<organism evidence="1 2">
    <name type="scientific">Thiocapsa roseopersicina</name>
    <dbReference type="NCBI Taxonomy" id="1058"/>
    <lineage>
        <taxon>Bacteria</taxon>
        <taxon>Pseudomonadati</taxon>
        <taxon>Pseudomonadota</taxon>
        <taxon>Gammaproteobacteria</taxon>
        <taxon>Chromatiales</taxon>
        <taxon>Chromatiaceae</taxon>
        <taxon>Thiocapsa</taxon>
    </lineage>
</organism>
<dbReference type="AlphaFoldDB" id="A0A1H3A773"/>
<reference evidence="2" key="1">
    <citation type="submission" date="2016-10" db="EMBL/GenBank/DDBJ databases">
        <authorList>
            <person name="Varghese N."/>
            <person name="Submissions S."/>
        </authorList>
    </citation>
    <scope>NUCLEOTIDE SEQUENCE [LARGE SCALE GENOMIC DNA]</scope>
    <source>
        <strain evidence="2">DSM 217</strain>
    </source>
</reference>
<accession>A0A1H3A773</accession>
<keyword evidence="2" id="KW-1185">Reference proteome</keyword>